<dbReference type="InterPro" id="IPR012919">
    <property type="entry name" value="SUN_dom"/>
</dbReference>
<dbReference type="Proteomes" id="UP001177023">
    <property type="component" value="Unassembled WGS sequence"/>
</dbReference>
<reference evidence="3" key="1">
    <citation type="submission" date="2023-06" db="EMBL/GenBank/DDBJ databases">
        <authorList>
            <person name="Delattre M."/>
        </authorList>
    </citation>
    <scope>NUCLEOTIDE SEQUENCE</scope>
    <source>
        <strain evidence="3">AF72</strain>
    </source>
</reference>
<keyword evidence="4" id="KW-1185">Reference proteome</keyword>
<feature type="non-terminal residue" evidence="3">
    <location>
        <position position="106"/>
    </location>
</feature>
<evidence type="ECO:0000259" key="2">
    <source>
        <dbReference type="Pfam" id="PF07738"/>
    </source>
</evidence>
<evidence type="ECO:0000313" key="3">
    <source>
        <dbReference type="EMBL" id="CAJ0564780.1"/>
    </source>
</evidence>
<feature type="non-terminal residue" evidence="3">
    <location>
        <position position="1"/>
    </location>
</feature>
<feature type="region of interest" description="Disordered" evidence="1">
    <location>
        <begin position="1"/>
        <end position="20"/>
    </location>
</feature>
<evidence type="ECO:0000313" key="4">
    <source>
        <dbReference type="Proteomes" id="UP001177023"/>
    </source>
</evidence>
<accession>A0AA36CA64</accession>
<protein>
    <recommendedName>
        <fullName evidence="2">SUN domain-containing protein</fullName>
    </recommendedName>
</protein>
<dbReference type="EMBL" id="CATQJA010000915">
    <property type="protein sequence ID" value="CAJ0564780.1"/>
    <property type="molecule type" value="Genomic_DNA"/>
</dbReference>
<comment type="caution">
    <text evidence="3">The sequence shown here is derived from an EMBL/GenBank/DDBJ whole genome shotgun (WGS) entry which is preliminary data.</text>
</comment>
<organism evidence="3 4">
    <name type="scientific">Mesorhabditis spiculigera</name>
    <dbReference type="NCBI Taxonomy" id="96644"/>
    <lineage>
        <taxon>Eukaryota</taxon>
        <taxon>Metazoa</taxon>
        <taxon>Ecdysozoa</taxon>
        <taxon>Nematoda</taxon>
        <taxon>Chromadorea</taxon>
        <taxon>Rhabditida</taxon>
        <taxon>Rhabditina</taxon>
        <taxon>Rhabditomorpha</taxon>
        <taxon>Rhabditoidea</taxon>
        <taxon>Rhabditidae</taxon>
        <taxon>Mesorhabditinae</taxon>
        <taxon>Mesorhabditis</taxon>
    </lineage>
</organism>
<sequence>RNEYQHVGWDGAEVPSPSAPRDLEFEGYTYADDASGTILGSCTMDLTGYQKKSASIDNSSSIGAVEAISVRVNGNHGQAYTCLYSIKVFGKKTLTQLSPTEIASET</sequence>
<gene>
    <name evidence="3" type="ORF">MSPICULIGERA_LOCUS3449</name>
</gene>
<name>A0AA36CA64_9BILA</name>
<dbReference type="Pfam" id="PF07738">
    <property type="entry name" value="Sad1_UNC"/>
    <property type="match status" value="1"/>
</dbReference>
<dbReference type="AlphaFoldDB" id="A0AA36CA64"/>
<proteinExistence type="predicted"/>
<feature type="domain" description="SUN" evidence="2">
    <location>
        <begin position="4"/>
        <end position="92"/>
    </location>
</feature>
<evidence type="ECO:0000256" key="1">
    <source>
        <dbReference type="SAM" id="MobiDB-lite"/>
    </source>
</evidence>
<dbReference type="Gene3D" id="2.60.120.260">
    <property type="entry name" value="Galactose-binding domain-like"/>
    <property type="match status" value="1"/>
</dbReference>